<organism evidence="9 10">
    <name type="scientific">Cinchona calisaya</name>
    <dbReference type="NCBI Taxonomy" id="153742"/>
    <lineage>
        <taxon>Eukaryota</taxon>
        <taxon>Viridiplantae</taxon>
        <taxon>Streptophyta</taxon>
        <taxon>Embryophyta</taxon>
        <taxon>Tracheophyta</taxon>
        <taxon>Spermatophyta</taxon>
        <taxon>Magnoliopsida</taxon>
        <taxon>eudicotyledons</taxon>
        <taxon>Gunneridae</taxon>
        <taxon>Pentapetalae</taxon>
        <taxon>asterids</taxon>
        <taxon>lamiids</taxon>
        <taxon>Gentianales</taxon>
        <taxon>Rubiaceae</taxon>
        <taxon>Cinchonoideae</taxon>
        <taxon>Cinchoneae</taxon>
        <taxon>Cinchona</taxon>
    </lineage>
</organism>
<reference evidence="9 10" key="1">
    <citation type="submission" date="2024-11" db="EMBL/GenBank/DDBJ databases">
        <title>A near-complete genome assembly of Cinchona calisaya.</title>
        <authorList>
            <person name="Lian D.C."/>
            <person name="Zhao X.W."/>
            <person name="Wei L."/>
        </authorList>
    </citation>
    <scope>NUCLEOTIDE SEQUENCE [LARGE SCALE GENOMIC DNA]</scope>
    <source>
        <tissue evidence="9">Nenye</tissue>
    </source>
</reference>
<feature type="domain" description="AP complex mu/sigma subunit" evidence="8">
    <location>
        <begin position="102"/>
        <end position="246"/>
    </location>
</feature>
<name>A0ABD3A8E2_9GENT</name>
<comment type="caution">
    <text evidence="9">The sequence shown here is derived from an EMBL/GenBank/DDBJ whole genome shotgun (WGS) entry which is preliminary data.</text>
</comment>
<dbReference type="InterPro" id="IPR000804">
    <property type="entry name" value="Clathrin_sm-chain_CS"/>
</dbReference>
<dbReference type="InterPro" id="IPR022775">
    <property type="entry name" value="AP_mu_sigma_su"/>
</dbReference>
<keyword evidence="5" id="KW-0653">Protein transport</keyword>
<evidence type="ECO:0000256" key="6">
    <source>
        <dbReference type="ARBA" id="ARBA00023134"/>
    </source>
</evidence>
<evidence type="ECO:0000256" key="5">
    <source>
        <dbReference type="ARBA" id="ARBA00022927"/>
    </source>
</evidence>
<dbReference type="InterPro" id="IPR006689">
    <property type="entry name" value="Small_GTPase_ARF/SAR"/>
</dbReference>
<keyword evidence="10" id="KW-1185">Reference proteome</keyword>
<dbReference type="Pfam" id="PF01217">
    <property type="entry name" value="Clat_adaptor_s"/>
    <property type="match status" value="1"/>
</dbReference>
<dbReference type="Gene3D" id="3.30.450.60">
    <property type="match status" value="1"/>
</dbReference>
<dbReference type="GO" id="GO:0012505">
    <property type="term" value="C:endomembrane system"/>
    <property type="evidence" value="ECO:0007669"/>
    <property type="project" value="UniProtKB-SubCell"/>
</dbReference>
<dbReference type="PANTHER" id="PTHR11753">
    <property type="entry name" value="ADAPTOR COMPLEXES SMALL SUBUNIT FAMILY"/>
    <property type="match status" value="1"/>
</dbReference>
<dbReference type="GO" id="GO:0005525">
    <property type="term" value="F:GTP binding"/>
    <property type="evidence" value="ECO:0007669"/>
    <property type="project" value="UniProtKB-KW"/>
</dbReference>
<evidence type="ECO:0000313" key="10">
    <source>
        <dbReference type="Proteomes" id="UP001630127"/>
    </source>
</evidence>
<evidence type="ECO:0000256" key="1">
    <source>
        <dbReference type="ARBA" id="ARBA00004308"/>
    </source>
</evidence>
<dbReference type="Proteomes" id="UP001630127">
    <property type="component" value="Unassembled WGS sequence"/>
</dbReference>
<keyword evidence="7" id="KW-0472">Membrane</keyword>
<evidence type="ECO:0000313" key="9">
    <source>
        <dbReference type="EMBL" id="KAL3527107.1"/>
    </source>
</evidence>
<evidence type="ECO:0000256" key="7">
    <source>
        <dbReference type="ARBA" id="ARBA00023136"/>
    </source>
</evidence>
<proteinExistence type="inferred from homology"/>
<dbReference type="PROSITE" id="PS00989">
    <property type="entry name" value="CLAT_ADAPTOR_S"/>
    <property type="match status" value="1"/>
</dbReference>
<dbReference type="GO" id="GO:0015031">
    <property type="term" value="P:protein transport"/>
    <property type="evidence" value="ECO:0007669"/>
    <property type="project" value="UniProtKB-KW"/>
</dbReference>
<sequence>MGLLSIIRKIKRKEEEMRILMDIQCSLSPDEIAKVLNLEAMDKSQHWRIVGCSAYTGEGLLEGFDWLGLSSSFGSAYQLIIMDFFLIDSKEKNILRKQKKKMISAAMVINTLGKPRLSKFYDFQPVEKQHQLIRYVYAVLSSRPEKVSNFVEVESIFGQGTRLVYKHYATLYFVIVFDSSENELAMLDLIQVLVETLDKSFRNVCELDILFNYNKMQTILDEIIFGGQVIETNCLEVIKAAEEISKLETSSSGNTLLPRSFTIWRD</sequence>
<dbReference type="InterPro" id="IPR011012">
    <property type="entry name" value="Longin-like_dom_sf"/>
</dbReference>
<keyword evidence="3" id="KW-0813">Transport</keyword>
<dbReference type="AlphaFoldDB" id="A0ABD3A8E2"/>
<dbReference type="SUPFAM" id="SSF64356">
    <property type="entry name" value="SNARE-like"/>
    <property type="match status" value="1"/>
</dbReference>
<dbReference type="Pfam" id="PF00025">
    <property type="entry name" value="Arf"/>
    <property type="match status" value="1"/>
</dbReference>
<dbReference type="InterPro" id="IPR016635">
    <property type="entry name" value="AP_complex_ssu"/>
</dbReference>
<keyword evidence="6" id="KW-0342">GTP-binding</keyword>
<dbReference type="FunFam" id="3.30.450.60:FF:000001">
    <property type="entry name" value="AP complex subunit sigma"/>
    <property type="match status" value="1"/>
</dbReference>
<evidence type="ECO:0000256" key="2">
    <source>
        <dbReference type="ARBA" id="ARBA00006972"/>
    </source>
</evidence>
<dbReference type="EMBL" id="JBJUIK010000005">
    <property type="protein sequence ID" value="KAL3527107.1"/>
    <property type="molecule type" value="Genomic_DNA"/>
</dbReference>
<gene>
    <name evidence="9" type="ORF">ACH5RR_011763</name>
</gene>
<evidence type="ECO:0000256" key="4">
    <source>
        <dbReference type="ARBA" id="ARBA00022741"/>
    </source>
</evidence>
<protein>
    <recommendedName>
        <fullName evidence="8">AP complex mu/sigma subunit domain-containing protein</fullName>
    </recommendedName>
</protein>
<evidence type="ECO:0000259" key="8">
    <source>
        <dbReference type="Pfam" id="PF01217"/>
    </source>
</evidence>
<accession>A0ABD3A8E2</accession>
<comment type="subcellular location">
    <subcellularLocation>
        <location evidence="1">Endomembrane system</location>
    </subcellularLocation>
</comment>
<evidence type="ECO:0000256" key="3">
    <source>
        <dbReference type="ARBA" id="ARBA00022448"/>
    </source>
</evidence>
<keyword evidence="4" id="KW-0547">Nucleotide-binding</keyword>
<dbReference type="InterPro" id="IPR027417">
    <property type="entry name" value="P-loop_NTPase"/>
</dbReference>
<dbReference type="Gene3D" id="3.40.50.300">
    <property type="entry name" value="P-loop containing nucleotide triphosphate hydrolases"/>
    <property type="match status" value="1"/>
</dbReference>
<comment type="similarity">
    <text evidence="2">Belongs to the adaptor complexes small subunit family.</text>
</comment>